<proteinExistence type="predicted"/>
<organism evidence="2 3">
    <name type="scientific">Agrobacterium phage OLIVR1</name>
    <dbReference type="NCBI Taxonomy" id="2723769"/>
    <lineage>
        <taxon>Viruses</taxon>
        <taxon>Duplodnaviria</taxon>
        <taxon>Heunggongvirae</taxon>
        <taxon>Uroviricota</taxon>
        <taxon>Caudoviricetes</taxon>
        <taxon>Schitoviridae</taxon>
        <taxon>Oliverunavirus</taxon>
        <taxon>Oliverunavirus OLIVR1</taxon>
    </lineage>
</organism>
<name>A0A858MR77_9CAUD</name>
<evidence type="ECO:0000256" key="1">
    <source>
        <dbReference type="SAM" id="Phobius"/>
    </source>
</evidence>
<keyword evidence="1" id="KW-1133">Transmembrane helix</keyword>
<dbReference type="EMBL" id="MT234338">
    <property type="protein sequence ID" value="QIW87284.1"/>
    <property type="molecule type" value="Genomic_DNA"/>
</dbReference>
<evidence type="ECO:0000313" key="3">
    <source>
        <dbReference type="Proteomes" id="UP000671973"/>
    </source>
</evidence>
<evidence type="ECO:0000313" key="2">
    <source>
        <dbReference type="EMBL" id="QIW87284.1"/>
    </source>
</evidence>
<sequence length="893" mass="100177">MGLFSSKKLTYVSSVAYNMAGAEEERPSYIKSLVLKNITSDTQDSLATTLRYGYLGGPQMDFRSFYRWTRDNYPSVGLPSAEINGFENINNAVVTSQLPAVPGWVPYLQLAEPIGADYTAWAEQYIMTNRPEEFTKAWKAFMLDSGQIYIEYSDGATALFTPSEFFKDATYLYILYSYIKENITEPTVTGPVVVLSSGQPYPSTSGWTVDYDNNTVPSVTLHTVTTTEVSYSDGSPTEETTEDVEHTETYAHRSSHFTRTEYIGQDPESSNARLINRRYDLYFMTTPQVTQTTEVTETSEENEGVTITTKITVVTDVLTAIRSHRTDTTDTIVSEWSGQHIWLYRIGSGYNSALENMIANPVRIEGEFYAPMPIRIENRFIANDYYTDVYQQTGKGYKKLLKQSFDDLIAKVADNPNLGDIDFAFLVFGVSLNVKENACKKYLYRFFKKLMNTQQYGPTRMEQYIQQMADYNQWMEDLAMYYAGVIPEYPGFESMINLLTNEVQIKTTGTSNIPYDIRISWVSMEEYVVAGRGKPDAVNGEVWFQQLPNRVWERAYFAGDGPNSPGGLAIEYGDHTEMEHLRIYWQDKTDSYRYIDIYGLKHINYVYNGKYVEITANEALNDPEESGFIVPLHYATMKEVSLVDSTQMSTACIFIVFNCYEIVKQKWYQRGIFKILLVVVFAIVAAVFTGGAGFGLLGANLSVGAAMGFTGITAAIAGSVANALAAVVLSQIISYATTTLFGDQFGALIGAIISFVVFNVASAFQQGANFATLNWGAMMRVDNLLQLTDALSQGYASYMNNVTGNIIGDTQNLQTSYAQQSQNIQQMWGQNIGYTDVVFNSSWITKSNVSYSYEGSSTFLSRTLMTGTDIAQMSYDMITDYTKLNLMLPTVYG</sequence>
<gene>
    <name evidence="2" type="ORF">Ab1vBOLIVR1_gp89c</name>
</gene>
<keyword evidence="1" id="KW-0472">Membrane</keyword>
<accession>A0A858MR77</accession>
<dbReference type="Proteomes" id="UP000671973">
    <property type="component" value="Segment"/>
</dbReference>
<keyword evidence="3" id="KW-1185">Reference proteome</keyword>
<feature type="transmembrane region" description="Helical" evidence="1">
    <location>
        <begin position="709"/>
        <end position="733"/>
    </location>
</feature>
<feature type="transmembrane region" description="Helical" evidence="1">
    <location>
        <begin position="646"/>
        <end position="663"/>
    </location>
</feature>
<keyword evidence="1" id="KW-0812">Transmembrane</keyword>
<reference evidence="2 3" key="1">
    <citation type="submission" date="2020-03" db="EMBL/GenBank/DDBJ databases">
        <authorList>
            <person name="Holtappels D."/>
            <person name="Bomans J.P.J."/>
            <person name="Lavigne R."/>
            <person name="Wagemans J."/>
        </authorList>
    </citation>
    <scope>NUCLEOTIDE SEQUENCE [LARGE SCALE GENOMIC DNA]</scope>
    <source>
        <strain evidence="2 3">OLIVR1</strain>
    </source>
</reference>
<protein>
    <submittedName>
        <fullName evidence="2">Putative structural protein</fullName>
    </submittedName>
</protein>
<feature type="transmembrane region" description="Helical" evidence="1">
    <location>
        <begin position="745"/>
        <end position="764"/>
    </location>
</feature>
<feature type="transmembrane region" description="Helical" evidence="1">
    <location>
        <begin position="675"/>
        <end position="697"/>
    </location>
</feature>